<dbReference type="PIRSF" id="PIRSF000390">
    <property type="entry name" value="PLP_StrS"/>
    <property type="match status" value="1"/>
</dbReference>
<dbReference type="SUPFAM" id="SSF53383">
    <property type="entry name" value="PLP-dependent transferases"/>
    <property type="match status" value="1"/>
</dbReference>
<dbReference type="InterPro" id="IPR015421">
    <property type="entry name" value="PyrdxlP-dep_Trfase_major"/>
</dbReference>
<dbReference type="Gene3D" id="3.40.640.10">
    <property type="entry name" value="Type I PLP-dependent aspartate aminotransferase-like (Major domain)"/>
    <property type="match status" value="1"/>
</dbReference>
<reference evidence="4" key="1">
    <citation type="journal article" date="2019" name="PLoS Negl. Trop. Dis.">
        <title>Revisiting the worldwide diversity of Leptospira species in the environment.</title>
        <authorList>
            <person name="Vincent A.T."/>
            <person name="Schiettekatte O."/>
            <person name="Bourhy P."/>
            <person name="Veyrier F.J."/>
            <person name="Picardeau M."/>
        </authorList>
    </citation>
    <scope>NUCLEOTIDE SEQUENCE [LARGE SCALE GENOMIC DNA]</scope>
    <source>
        <strain evidence="4">201800272</strain>
    </source>
</reference>
<comment type="similarity">
    <text evidence="1 2">Belongs to the DegT/DnrJ/EryC1 family.</text>
</comment>
<dbReference type="EMBL" id="RQFU01000026">
    <property type="protein sequence ID" value="TGL16973.1"/>
    <property type="molecule type" value="Genomic_DNA"/>
</dbReference>
<gene>
    <name evidence="3" type="ORF">EHQ46_17240</name>
</gene>
<evidence type="ECO:0000256" key="2">
    <source>
        <dbReference type="RuleBase" id="RU004508"/>
    </source>
</evidence>
<dbReference type="InterPro" id="IPR015422">
    <property type="entry name" value="PyrdxlP-dep_Trfase_small"/>
</dbReference>
<dbReference type="Gene3D" id="3.90.1150.10">
    <property type="entry name" value="Aspartate Aminotransferase, domain 1"/>
    <property type="match status" value="1"/>
</dbReference>
<dbReference type="InterPro" id="IPR015424">
    <property type="entry name" value="PyrdxlP-dep_Trfase"/>
</dbReference>
<dbReference type="Pfam" id="PF01041">
    <property type="entry name" value="DegT_DnrJ_EryC1"/>
    <property type="match status" value="1"/>
</dbReference>
<name>A0ABY2LY95_9LEPT</name>
<keyword evidence="4" id="KW-1185">Reference proteome</keyword>
<dbReference type="PANTHER" id="PTHR30244:SF34">
    <property type="entry name" value="DTDP-4-AMINO-4,6-DIDEOXYGALACTOSE TRANSAMINASE"/>
    <property type="match status" value="1"/>
</dbReference>
<keyword evidence="3" id="KW-0032">Aminotransferase</keyword>
<evidence type="ECO:0000313" key="4">
    <source>
        <dbReference type="Proteomes" id="UP000298200"/>
    </source>
</evidence>
<dbReference type="CDD" id="cd00616">
    <property type="entry name" value="AHBA_syn"/>
    <property type="match status" value="1"/>
</dbReference>
<protein>
    <submittedName>
        <fullName evidence="3">DegT/DnrJ/EryC1/StrS family aminotransferase</fullName>
    </submittedName>
</protein>
<organism evidence="3 4">
    <name type="scientific">Leptospira yanagawae</name>
    <dbReference type="NCBI Taxonomy" id="293069"/>
    <lineage>
        <taxon>Bacteria</taxon>
        <taxon>Pseudomonadati</taxon>
        <taxon>Spirochaetota</taxon>
        <taxon>Spirochaetia</taxon>
        <taxon>Leptospirales</taxon>
        <taxon>Leptospiraceae</taxon>
        <taxon>Leptospira</taxon>
    </lineage>
</organism>
<dbReference type="InterPro" id="IPR000653">
    <property type="entry name" value="DegT/StrS_aminotransferase"/>
</dbReference>
<dbReference type="Proteomes" id="UP000298200">
    <property type="component" value="Unassembled WGS sequence"/>
</dbReference>
<accession>A0ABY2LY95</accession>
<keyword evidence="3" id="KW-0808">Transferase</keyword>
<dbReference type="PANTHER" id="PTHR30244">
    <property type="entry name" value="TRANSAMINASE"/>
    <property type="match status" value="1"/>
</dbReference>
<dbReference type="RefSeq" id="WP_135637385.1">
    <property type="nucleotide sequence ID" value="NZ_RQFU01000026.1"/>
</dbReference>
<evidence type="ECO:0000256" key="1">
    <source>
        <dbReference type="ARBA" id="ARBA00037999"/>
    </source>
</evidence>
<comment type="caution">
    <text evidence="3">The sequence shown here is derived from an EMBL/GenBank/DDBJ whole genome shotgun (WGS) entry which is preliminary data.</text>
</comment>
<keyword evidence="2" id="KW-0663">Pyridoxal phosphate</keyword>
<evidence type="ECO:0000313" key="3">
    <source>
        <dbReference type="EMBL" id="TGL16973.1"/>
    </source>
</evidence>
<proteinExistence type="inferred from homology"/>
<dbReference type="GO" id="GO:0008483">
    <property type="term" value="F:transaminase activity"/>
    <property type="evidence" value="ECO:0007669"/>
    <property type="project" value="UniProtKB-KW"/>
</dbReference>
<sequence length="385" mass="42390">MPGFELIGDEEFQEVREVFEKSKILFRHGFDPFRKGVYKVRDFEQAFSNYLGVPDSLAVTSGTAALKVALKALGIGKGDEVITQSFTFVATVEAIIEAGATPVICDIDDTLNLAPNKLEQCITNKTKAIIAVHMLGTPARLAEISDIAKKRNLILIEDTAWGCGGKLKGKHLGTIGDVGTFSFDFAKTMTTGEGGMIVCKDPEILAKAKAYHDHGHENNPNLPRWEDSRSSSGFNYRMMELQGAVGIAQLKKLDYVIAKQRENKQKIENVIKSLPNLKLRSLPQHSEETADALVFFTESNSVARACRDSLVKEGLGTKILPEAISWHFAGTWNHMQELVARHGDLKMAFSISKDLLDSAVALPISVFMDETVPEKINTALKRVLI</sequence>